<organism evidence="1 2">
    <name type="scientific">Enterococcus faecalis RP2S-4</name>
    <dbReference type="NCBI Taxonomy" id="1244145"/>
    <lineage>
        <taxon>Bacteria</taxon>
        <taxon>Bacillati</taxon>
        <taxon>Bacillota</taxon>
        <taxon>Bacilli</taxon>
        <taxon>Lactobacillales</taxon>
        <taxon>Enterococcaceae</taxon>
        <taxon>Enterococcus</taxon>
    </lineage>
</organism>
<dbReference type="AlphaFoldDB" id="A0ABC9TH91"/>
<name>A0ABC9TH91_ENTFL</name>
<sequence length="53" mass="6155">MGKSRLADFPAPFSSLVLSIISQIFSQKFVNFQEKDFSFFPKKATMQENLFFN</sequence>
<reference evidence="1 2" key="1">
    <citation type="submission" date="2013-06" db="EMBL/GenBank/DDBJ databases">
        <authorList>
            <person name="Weinstock G."/>
            <person name="Sodergren E."/>
            <person name="Lobos E.A."/>
            <person name="Fulton L."/>
            <person name="Fulton R."/>
            <person name="Courtney L."/>
            <person name="Fronick C."/>
            <person name="O'Laughlin M."/>
            <person name="Godfrey J."/>
            <person name="Wilson R.M."/>
            <person name="Miner T."/>
            <person name="Farmer C."/>
            <person name="Delehaunty K."/>
            <person name="Cordes M."/>
            <person name="Minx P."/>
            <person name="Tomlinson C."/>
            <person name="Chen J."/>
            <person name="Wollam A."/>
            <person name="Pepin K.H."/>
            <person name="Bhonagiri V."/>
            <person name="Zhang X."/>
            <person name="Warren W."/>
            <person name="Mitreva M."/>
            <person name="Mardis E.R."/>
            <person name="Wilson R.K."/>
        </authorList>
    </citation>
    <scope>NUCLEOTIDE SEQUENCE [LARGE SCALE GENOMIC DNA]</scope>
    <source>
        <strain evidence="1 2">RP2S-4</strain>
    </source>
</reference>
<gene>
    <name evidence="1" type="ORF">D358_02395</name>
</gene>
<dbReference type="Proteomes" id="UP000015750">
    <property type="component" value="Unassembled WGS sequence"/>
</dbReference>
<proteinExistence type="predicted"/>
<protein>
    <submittedName>
        <fullName evidence="1">Uncharacterized protein</fullName>
    </submittedName>
</protein>
<evidence type="ECO:0000313" key="2">
    <source>
        <dbReference type="Proteomes" id="UP000015750"/>
    </source>
</evidence>
<comment type="caution">
    <text evidence="1">The sequence shown here is derived from an EMBL/GenBank/DDBJ whole genome shotgun (WGS) entry which is preliminary data.</text>
</comment>
<evidence type="ECO:0000313" key="1">
    <source>
        <dbReference type="EMBL" id="EPI05598.1"/>
    </source>
</evidence>
<accession>A0ABC9TH91</accession>
<dbReference type="EMBL" id="ATIR01000090">
    <property type="protein sequence ID" value="EPI05598.1"/>
    <property type="molecule type" value="Genomic_DNA"/>
</dbReference>